<feature type="region of interest" description="Disordered" evidence="1">
    <location>
        <begin position="17"/>
        <end position="55"/>
    </location>
</feature>
<dbReference type="Gene3D" id="1.10.287.110">
    <property type="entry name" value="DnaJ domain"/>
    <property type="match status" value="1"/>
</dbReference>
<sequence>MTRASIWDIRDLRGITAPLSPRNKSAPNAPIGSPRACRSTHATSGTANGTRRLPAPKRLSAIGRLALRERPQGQNSAALYAQMTQLGRGAPPADVGTRLLWPGRFAEPSAADRPPPVPGGKLEPRGEASGGSRPGSARGQARSASAPRAPAQNTAGRSGSAPRGCPPHQGHQGGPVRGSSAADSHKDGEAARLLADRAATARALLMGAPLPPVSPGQGHGGHVTSALSEDLGVHVPVQPAQESFVGSVESALGDRLHRAPATPRDLDFRTEEYLRKAVADEMVLYEQPTEESGPSRPPGLGSVQPNGRAQVLEHWLRPSEAQPQSQAPALPLGRRTLESTQARPSLLKSSVPPSQGSAGAEGSSGGELEWGQVSDAAKQALRQWVRGSVGGRHCMLVLEHGTGGDALTSNDEPSTTDLRGGAALNVLSGLHADVGLMGGQEGGWLFETVFSKPPMQVLEEALQSALTEIADPRLERASDLTAEQANLALRRKSMKVQFDSLKSSPAVSSQAGSQTPANEHTRMQVWLELIRLHTEGWLRDGPPPPGAASAPLAQAKDKAAKGDKSAAAAVGSWQDAAVLLELGKGEPELEAESQQMSLDALRSQNRAIEEYVMRLVRQRDELKHIAKLAEERDSYYILGLDGPHVTEDEIKKAYRKLSRKEHPDKAGTQNTRRFQQIQHAYTHVLKQRKEGAGGGGLGAGPEGSEGSEAQGAAAVGPSVSKATSYSSMARDAADQIAVCAHRTMRGAEECVDLNTLPKQRALRVLRDLTRQTTVQLRDAARQLRLLGEAVTGVAESVEEAMTEHREYASQTVAGVGLRDRAVILEDAGRSSVSSAELLEKICDATEATLKKVERASPDAPGGGEAPKPRARGEDAANLVRLGTRLLSESLSRNAAVARRSAEEAIGTALKALELTRGLAALDIEARKERERQEKKRQGFGDDDEPMPAGDAEERASRPKGDGETGEEGDKQGDEADPERTPRDRPGTGGSLTTPRDQLKCAAKRVKERHVALRVKNLRFLSSLNEEALRTQVRLRGMLERSEGALLPEVSVDQKRRLFDLVAQLLDFALAESTRLAANPSMPPARILDRALCFALALEHGREVAMPVDSRTQALKLAALVDTDLLCQVVDGPFRRRLFAVGAKRRAATDAGSGYTGHAYGRARSNTSLGGGGGGTAAAAKAWEDAAHAYCARIARGIRHSLAPPPEGEESQGSGNDAASR</sequence>
<dbReference type="SUPFAM" id="SSF46565">
    <property type="entry name" value="Chaperone J-domain"/>
    <property type="match status" value="1"/>
</dbReference>
<feature type="region of interest" description="Disordered" evidence="1">
    <location>
        <begin position="539"/>
        <end position="560"/>
    </location>
</feature>
<organism evidence="3">
    <name type="scientific">Alexandrium monilatum</name>
    <dbReference type="NCBI Taxonomy" id="311494"/>
    <lineage>
        <taxon>Eukaryota</taxon>
        <taxon>Sar</taxon>
        <taxon>Alveolata</taxon>
        <taxon>Dinophyceae</taxon>
        <taxon>Gonyaulacales</taxon>
        <taxon>Pyrocystaceae</taxon>
        <taxon>Alexandrium</taxon>
    </lineage>
</organism>
<evidence type="ECO:0000313" key="3">
    <source>
        <dbReference type="EMBL" id="CAE4573491.1"/>
    </source>
</evidence>
<name>A0A7S4UUX3_9DINO</name>
<protein>
    <recommendedName>
        <fullName evidence="2">J domain-containing protein</fullName>
    </recommendedName>
</protein>
<dbReference type="PROSITE" id="PS50076">
    <property type="entry name" value="DNAJ_2"/>
    <property type="match status" value="1"/>
</dbReference>
<feature type="compositionally biased region" description="Low complexity" evidence="1">
    <location>
        <begin position="704"/>
        <end position="715"/>
    </location>
</feature>
<dbReference type="EMBL" id="HBNR01019744">
    <property type="protein sequence ID" value="CAE4573491.1"/>
    <property type="molecule type" value="Transcribed_RNA"/>
</dbReference>
<feature type="region of interest" description="Disordered" evidence="1">
    <location>
        <begin position="925"/>
        <end position="997"/>
    </location>
</feature>
<feature type="region of interest" description="Disordered" evidence="1">
    <location>
        <begin position="1200"/>
        <end position="1220"/>
    </location>
</feature>
<evidence type="ECO:0000259" key="2">
    <source>
        <dbReference type="PROSITE" id="PS50076"/>
    </source>
</evidence>
<feature type="region of interest" description="Disordered" evidence="1">
    <location>
        <begin position="689"/>
        <end position="715"/>
    </location>
</feature>
<reference evidence="3" key="1">
    <citation type="submission" date="2021-01" db="EMBL/GenBank/DDBJ databases">
        <authorList>
            <person name="Corre E."/>
            <person name="Pelletier E."/>
            <person name="Niang G."/>
            <person name="Scheremetjew M."/>
            <person name="Finn R."/>
            <person name="Kale V."/>
            <person name="Holt S."/>
            <person name="Cochrane G."/>
            <person name="Meng A."/>
            <person name="Brown T."/>
            <person name="Cohen L."/>
        </authorList>
    </citation>
    <scope>NUCLEOTIDE SEQUENCE</scope>
    <source>
        <strain evidence="3">CCMP3105</strain>
    </source>
</reference>
<feature type="region of interest" description="Disordered" evidence="1">
    <location>
        <begin position="851"/>
        <end position="874"/>
    </location>
</feature>
<accession>A0A7S4UUX3</accession>
<evidence type="ECO:0000256" key="1">
    <source>
        <dbReference type="SAM" id="MobiDB-lite"/>
    </source>
</evidence>
<feature type="compositionally biased region" description="Gly residues" evidence="1">
    <location>
        <begin position="692"/>
        <end position="703"/>
    </location>
</feature>
<gene>
    <name evidence="3" type="ORF">AMON00008_LOCUS13110</name>
</gene>
<dbReference type="InterPro" id="IPR001623">
    <property type="entry name" value="DnaJ_domain"/>
</dbReference>
<feature type="compositionally biased region" description="Polar residues" evidence="1">
    <location>
        <begin position="40"/>
        <end position="49"/>
    </location>
</feature>
<dbReference type="SMART" id="SM00271">
    <property type="entry name" value="DnaJ"/>
    <property type="match status" value="1"/>
</dbReference>
<feature type="region of interest" description="Disordered" evidence="1">
    <location>
        <begin position="340"/>
        <end position="368"/>
    </location>
</feature>
<feature type="compositionally biased region" description="Polar residues" evidence="1">
    <location>
        <begin position="340"/>
        <end position="355"/>
    </location>
</feature>
<feature type="compositionally biased region" description="Basic and acidic residues" evidence="1">
    <location>
        <begin position="951"/>
        <end position="985"/>
    </location>
</feature>
<feature type="region of interest" description="Disordered" evidence="1">
    <location>
        <begin position="106"/>
        <end position="187"/>
    </location>
</feature>
<dbReference type="AlphaFoldDB" id="A0A7S4UUX3"/>
<feature type="domain" description="J" evidence="2">
    <location>
        <begin position="633"/>
        <end position="689"/>
    </location>
</feature>
<dbReference type="PANTHER" id="PTHR24074">
    <property type="entry name" value="CO-CHAPERONE PROTEIN DJLA"/>
    <property type="match status" value="1"/>
</dbReference>
<feature type="compositionally biased region" description="Low complexity" evidence="1">
    <location>
        <begin position="134"/>
        <end position="151"/>
    </location>
</feature>
<feature type="compositionally biased region" description="Polar residues" evidence="1">
    <location>
        <begin position="1210"/>
        <end position="1220"/>
    </location>
</feature>
<dbReference type="InterPro" id="IPR050817">
    <property type="entry name" value="DjlA_DnaK_co-chaperone"/>
</dbReference>
<proteinExistence type="predicted"/>
<dbReference type="InterPro" id="IPR036869">
    <property type="entry name" value="J_dom_sf"/>
</dbReference>
<dbReference type="CDD" id="cd06257">
    <property type="entry name" value="DnaJ"/>
    <property type="match status" value="1"/>
</dbReference>
<feature type="compositionally biased region" description="Basic and acidic residues" evidence="1">
    <location>
        <begin position="925"/>
        <end position="939"/>
    </location>
</feature>
<feature type="region of interest" description="Disordered" evidence="1">
    <location>
        <begin position="285"/>
        <end position="306"/>
    </location>
</feature>
<dbReference type="Pfam" id="PF00226">
    <property type="entry name" value="DnaJ"/>
    <property type="match status" value="1"/>
</dbReference>